<dbReference type="InterPro" id="IPR046965">
    <property type="entry name" value="Cyclin_A/B-like"/>
</dbReference>
<evidence type="ECO:0000313" key="10">
    <source>
        <dbReference type="RefSeq" id="NP_001158492.1"/>
    </source>
</evidence>
<keyword evidence="1" id="KW-0132">Cell division</keyword>
<dbReference type="CDD" id="cd20516">
    <property type="entry name" value="CYCLIN_CCND_rpt2"/>
    <property type="match status" value="1"/>
</dbReference>
<dbReference type="GO" id="GO:0051301">
    <property type="term" value="P:cell division"/>
    <property type="evidence" value="ECO:0007669"/>
    <property type="project" value="UniProtKB-KW"/>
</dbReference>
<dbReference type="CTD" id="100303589"/>
<evidence type="ECO:0000256" key="3">
    <source>
        <dbReference type="ARBA" id="ARBA00023306"/>
    </source>
</evidence>
<dbReference type="GeneID" id="100303589"/>
<accession>B5THN2</accession>
<dbReference type="SUPFAM" id="SSF47954">
    <property type="entry name" value="Cyclin-like"/>
    <property type="match status" value="2"/>
</dbReference>
<evidence type="ECO:0000256" key="5">
    <source>
        <dbReference type="SAM" id="MobiDB-lite"/>
    </source>
</evidence>
<organism evidence="8">
    <name type="scientific">Saccoglossus kowalevskii</name>
    <name type="common">Acorn worm</name>
    <dbReference type="NCBI Taxonomy" id="10224"/>
    <lineage>
        <taxon>Eukaryota</taxon>
        <taxon>Metazoa</taxon>
        <taxon>Hemichordata</taxon>
        <taxon>Enteropneusta</taxon>
        <taxon>Harrimaniidae</taxon>
        <taxon>Saccoglossus</taxon>
    </lineage>
</organism>
<evidence type="ECO:0000256" key="4">
    <source>
        <dbReference type="RuleBase" id="RU000383"/>
    </source>
</evidence>
<dbReference type="GO" id="GO:0044772">
    <property type="term" value="P:mitotic cell cycle phase transition"/>
    <property type="evidence" value="ECO:0007669"/>
    <property type="project" value="InterPro"/>
</dbReference>
<dbReference type="InterPro" id="IPR006671">
    <property type="entry name" value="Cyclin_N"/>
</dbReference>
<sequence>MCDHRTMDLLCFEVDQIKRAYEDPVLLKDNRVLENLLSSEDKYTPSFGYFKWQTDLKDFMRKMVATWMLEVCEEQQCEEEVFTLSMNYVDRFLSVTQMKKKYLQLLGAACMFLASKLKETLPLTAEKLCIYTDHSITCDELLDMELLVLTKLKWDLSAVTPHDFLEQILSRLPLDKDNSDVVKKHSRTFIALCATDYRFAVYPPSMIAAGSIGAAIHGLNDVHSQCKSYTNITERLQTITAIDSDCLKECQEQIEQLLNNNLCPVPTKHENEKEIEQPTTPTDVQDVHF</sequence>
<dbReference type="CDD" id="cd20515">
    <property type="entry name" value="CYCLIN_CCND_rpt1"/>
    <property type="match status" value="1"/>
</dbReference>
<evidence type="ECO:0000256" key="2">
    <source>
        <dbReference type="ARBA" id="ARBA00023127"/>
    </source>
</evidence>
<gene>
    <name evidence="10" type="primary">ccnd</name>
</gene>
<dbReference type="Proteomes" id="UP000694865">
    <property type="component" value="Unplaced"/>
</dbReference>
<dbReference type="InterPro" id="IPR004367">
    <property type="entry name" value="Cyclin_C-dom"/>
</dbReference>
<dbReference type="Gene3D" id="1.10.472.10">
    <property type="entry name" value="Cyclin-like"/>
    <property type="match status" value="2"/>
</dbReference>
<feature type="region of interest" description="Disordered" evidence="5">
    <location>
        <begin position="269"/>
        <end position="289"/>
    </location>
</feature>
<dbReference type="KEGG" id="sko:100303589"/>
<dbReference type="SMART" id="SM01332">
    <property type="entry name" value="Cyclin_C"/>
    <property type="match status" value="1"/>
</dbReference>
<dbReference type="PIRSF" id="PIRSF001771">
    <property type="entry name" value="Cyclin_A_B_D_E"/>
    <property type="match status" value="1"/>
</dbReference>
<name>B5THN2_SACKO</name>
<feature type="domain" description="Cyclin-like" evidence="6">
    <location>
        <begin position="66"/>
        <end position="150"/>
    </location>
</feature>
<dbReference type="InterPro" id="IPR036915">
    <property type="entry name" value="Cyclin-like_sf"/>
</dbReference>
<dbReference type="Pfam" id="PF00134">
    <property type="entry name" value="Cyclin_N"/>
    <property type="match status" value="1"/>
</dbReference>
<dbReference type="Pfam" id="PF02984">
    <property type="entry name" value="Cyclin_C"/>
    <property type="match status" value="1"/>
</dbReference>
<reference evidence="10" key="2">
    <citation type="submission" date="2025-05" db="UniProtKB">
        <authorList>
            <consortium name="RefSeq"/>
        </authorList>
    </citation>
    <scope>IDENTIFICATION</scope>
</reference>
<dbReference type="InterPro" id="IPR013763">
    <property type="entry name" value="Cyclin-like_dom"/>
</dbReference>
<dbReference type="PROSITE" id="PS00292">
    <property type="entry name" value="CYCLINS"/>
    <property type="match status" value="1"/>
</dbReference>
<evidence type="ECO:0000259" key="7">
    <source>
        <dbReference type="SMART" id="SM01332"/>
    </source>
</evidence>
<dbReference type="InterPro" id="IPR039361">
    <property type="entry name" value="Cyclin"/>
</dbReference>
<keyword evidence="2 4" id="KW-0195">Cyclin</keyword>
<reference evidence="8" key="1">
    <citation type="submission" date="2008-08" db="EMBL/GenBank/DDBJ databases">
        <title>cDNA Sequences for Transcription Factors and Signaling Proteins of the Hemichordate Saccoglossus kowalevskii: Efficacy of the Expressed Sequence Tag (EST) Approach for Evolutionary and Developmental Studies of a New Organism.</title>
        <authorList>
            <person name="Freeman R.M.Jr."/>
            <person name="Wu M."/>
            <person name="Cordonnier-Pratt M.-M."/>
            <person name="Pratt L.H."/>
            <person name="Gruber C.E."/>
            <person name="Smith M."/>
            <person name="Lander E.S."/>
            <person name="Stange-Thomann N."/>
            <person name="Lowe C.J."/>
            <person name="Gehart J."/>
            <person name="Kirschner M."/>
        </authorList>
    </citation>
    <scope>NUCLEOTIDE SEQUENCE</scope>
</reference>
<dbReference type="PANTHER" id="PTHR10177">
    <property type="entry name" value="CYCLINS"/>
    <property type="match status" value="1"/>
</dbReference>
<dbReference type="GO" id="GO:0016538">
    <property type="term" value="F:cyclin-dependent protein serine/threonine kinase regulator activity"/>
    <property type="evidence" value="ECO:0007669"/>
    <property type="project" value="InterPro"/>
</dbReference>
<dbReference type="OrthoDB" id="306099at2759"/>
<proteinExistence type="evidence at transcript level"/>
<evidence type="ECO:0000313" key="9">
    <source>
        <dbReference type="Proteomes" id="UP000694865"/>
    </source>
</evidence>
<evidence type="ECO:0000256" key="1">
    <source>
        <dbReference type="ARBA" id="ARBA00022618"/>
    </source>
</evidence>
<dbReference type="AlphaFoldDB" id="B5THN2"/>
<dbReference type="SMART" id="SM00385">
    <property type="entry name" value="CYCLIN"/>
    <property type="match status" value="1"/>
</dbReference>
<feature type="domain" description="Cyclin C-terminal" evidence="7">
    <location>
        <begin position="159"/>
        <end position="278"/>
    </location>
</feature>
<comment type="similarity">
    <text evidence="4">Belongs to the cyclin family.</text>
</comment>
<evidence type="ECO:0000259" key="6">
    <source>
        <dbReference type="SMART" id="SM00385"/>
    </source>
</evidence>
<keyword evidence="3" id="KW-0131">Cell cycle</keyword>
<keyword evidence="9" id="KW-1185">Reference proteome</keyword>
<evidence type="ECO:0000313" key="8">
    <source>
        <dbReference type="EMBL" id="ACH73240.1"/>
    </source>
</evidence>
<protein>
    <submittedName>
        <fullName evidence="8 10">Cyclin D</fullName>
    </submittedName>
</protein>
<dbReference type="EMBL" id="EU939758">
    <property type="protein sequence ID" value="ACH73240.1"/>
    <property type="molecule type" value="mRNA"/>
</dbReference>
<dbReference type="InterPro" id="IPR048258">
    <property type="entry name" value="Cyclins_cyclin-box"/>
</dbReference>
<dbReference type="RefSeq" id="NP_001158492.1">
    <property type="nucleotide sequence ID" value="NM_001165020.1"/>
</dbReference>
<dbReference type="FunFam" id="1.10.472.10:FF:000003">
    <property type="entry name" value="G1/S-specific cyclin-D2"/>
    <property type="match status" value="1"/>
</dbReference>